<dbReference type="GO" id="GO:0005507">
    <property type="term" value="F:copper ion binding"/>
    <property type="evidence" value="ECO:0007669"/>
    <property type="project" value="InterPro"/>
</dbReference>
<dbReference type="PROSITE" id="PS00080">
    <property type="entry name" value="MULTICOPPER_OXIDASE2"/>
    <property type="match status" value="1"/>
</dbReference>
<keyword evidence="3" id="KW-0732">Signal</keyword>
<name>A0A1N7QJT7_9RHOB</name>
<dbReference type="Pfam" id="PF00394">
    <property type="entry name" value="Cu-oxidase"/>
    <property type="match status" value="1"/>
</dbReference>
<dbReference type="CDD" id="cd13896">
    <property type="entry name" value="CuRO_3_CopA"/>
    <property type="match status" value="1"/>
</dbReference>
<dbReference type="PANTHER" id="PTHR11709">
    <property type="entry name" value="MULTI-COPPER OXIDASE"/>
    <property type="match status" value="1"/>
</dbReference>
<proteinExistence type="predicted"/>
<dbReference type="InterPro" id="IPR002355">
    <property type="entry name" value="Cu_oxidase_Cu_BS"/>
</dbReference>
<dbReference type="OrthoDB" id="9757546at2"/>
<dbReference type="GO" id="GO:0016491">
    <property type="term" value="F:oxidoreductase activity"/>
    <property type="evidence" value="ECO:0007669"/>
    <property type="project" value="UniProtKB-KW"/>
</dbReference>
<evidence type="ECO:0000313" key="8">
    <source>
        <dbReference type="Proteomes" id="UP000186141"/>
    </source>
</evidence>
<feature type="chain" id="PRO_5013292320" evidence="3">
    <location>
        <begin position="30"/>
        <end position="503"/>
    </location>
</feature>
<dbReference type="EMBL" id="FTOT01000013">
    <property type="protein sequence ID" value="SIT23140.1"/>
    <property type="molecule type" value="Genomic_DNA"/>
</dbReference>
<dbReference type="AlphaFoldDB" id="A0A1N7QJT7"/>
<dbReference type="CDD" id="cd13865">
    <property type="entry name" value="CuRO_1_LCC_like_3"/>
    <property type="match status" value="1"/>
</dbReference>
<evidence type="ECO:0000313" key="7">
    <source>
        <dbReference type="EMBL" id="SIT23140.1"/>
    </source>
</evidence>
<keyword evidence="7" id="KW-0946">Virion</keyword>
<dbReference type="CDD" id="cd13887">
    <property type="entry name" value="CuRO_2_MCO_like_2"/>
    <property type="match status" value="1"/>
</dbReference>
<dbReference type="SUPFAM" id="SSF49503">
    <property type="entry name" value="Cupredoxins"/>
    <property type="match status" value="3"/>
</dbReference>
<evidence type="ECO:0000256" key="3">
    <source>
        <dbReference type="SAM" id="SignalP"/>
    </source>
</evidence>
<feature type="domain" description="Plastocyanin-like" evidence="4">
    <location>
        <begin position="237"/>
        <end position="327"/>
    </location>
</feature>
<accession>A0A1N7QJT7</accession>
<evidence type="ECO:0000259" key="6">
    <source>
        <dbReference type="Pfam" id="PF07732"/>
    </source>
</evidence>
<organism evidence="7 8">
    <name type="scientific">Gemmobacter megaterium</name>
    <dbReference type="NCBI Taxonomy" id="1086013"/>
    <lineage>
        <taxon>Bacteria</taxon>
        <taxon>Pseudomonadati</taxon>
        <taxon>Pseudomonadota</taxon>
        <taxon>Alphaproteobacteria</taxon>
        <taxon>Rhodobacterales</taxon>
        <taxon>Paracoccaceae</taxon>
        <taxon>Gemmobacter</taxon>
    </lineage>
</organism>
<feature type="domain" description="Plastocyanin-like" evidence="6">
    <location>
        <begin position="50"/>
        <end position="151"/>
    </location>
</feature>
<evidence type="ECO:0000259" key="5">
    <source>
        <dbReference type="Pfam" id="PF07731"/>
    </source>
</evidence>
<feature type="signal peptide" evidence="3">
    <location>
        <begin position="1"/>
        <end position="29"/>
    </location>
</feature>
<keyword evidence="7" id="KW-0132">Cell division</keyword>
<keyword evidence="8" id="KW-1185">Reference proteome</keyword>
<evidence type="ECO:0000259" key="4">
    <source>
        <dbReference type="Pfam" id="PF00394"/>
    </source>
</evidence>
<reference evidence="7 8" key="1">
    <citation type="submission" date="2017-01" db="EMBL/GenBank/DDBJ databases">
        <authorList>
            <person name="Mah S.A."/>
            <person name="Swanson W.J."/>
            <person name="Moy G.W."/>
            <person name="Vacquier V.D."/>
        </authorList>
    </citation>
    <scope>NUCLEOTIDE SEQUENCE [LARGE SCALE GENOMIC DNA]</scope>
    <source>
        <strain evidence="7 8">DSM 26375</strain>
    </source>
</reference>
<keyword evidence="2" id="KW-0560">Oxidoreductase</keyword>
<dbReference type="Pfam" id="PF07731">
    <property type="entry name" value="Cu-oxidase_2"/>
    <property type="match status" value="1"/>
</dbReference>
<dbReference type="InterPro" id="IPR001117">
    <property type="entry name" value="Cu-oxidase_2nd"/>
</dbReference>
<dbReference type="InterPro" id="IPR034279">
    <property type="entry name" value="CuRO_3_CopA"/>
</dbReference>
<feature type="domain" description="Plastocyanin-like" evidence="5">
    <location>
        <begin position="383"/>
        <end position="502"/>
    </location>
</feature>
<keyword evidence="1" id="KW-0479">Metal-binding</keyword>
<dbReference type="InterPro" id="IPR008972">
    <property type="entry name" value="Cupredoxin"/>
</dbReference>
<dbReference type="InterPro" id="IPR011707">
    <property type="entry name" value="Cu-oxidase-like_N"/>
</dbReference>
<sequence>MTTRYTRRRFMATSAASMAALSLPTVLRAQTAAPQHLLRAASRVLDIGGRAANVFGLENARGGQGLILDPGERFSVRLENALDIETMIHWHGQIPPNDQDGVPDAPMPALRPGEARDYDFAPLAGTHWMHSHMPVQEMQLLAAPLIVRSDEDLAEDRQEVVLILQDFSFASPDELMANIDHGPGHGAMDHGAMDHGAMDHGAMGGGMMSRMMGGDHGGMAGMNGMEMDLNDIDFDAYLANDRTLADPEIVSVERGGRVKLRIINAASATVFWIDTGGIEGRLVAVDGHAVEPLSGRRFGFAMGQRLDIELDLPAAEGAWPILALREGERERTGIILATPAGQISKIAELGDEAAPAFDYDLAQEASLRARASLPQRAAARREMVMLDGTMSPYRWTINDRTWGGHAPIHVRSGERVELMFHNMSMMAHPMHLHGHVFQVLGVGGRNIGPPRRINGAVRDTVHIPPMSMVTIAFDAGEAARWMLHCHHMPHLITGMMTELVVSV</sequence>
<dbReference type="STRING" id="1086013.SAMN05421774_11347"/>
<dbReference type="InterPro" id="IPR045087">
    <property type="entry name" value="Cu-oxidase_fam"/>
</dbReference>
<dbReference type="PROSITE" id="PS51318">
    <property type="entry name" value="TAT"/>
    <property type="match status" value="1"/>
</dbReference>
<protein>
    <submittedName>
        <fullName evidence="7">Multicopper oxidase with three cupredoxin domains (Includes cell division protein FtsP and spore coat protein CotA)</fullName>
    </submittedName>
</protein>
<dbReference type="RefSeq" id="WP_076534169.1">
    <property type="nucleotide sequence ID" value="NZ_BMEH01000013.1"/>
</dbReference>
<gene>
    <name evidence="7" type="ORF">SAMN05421774_11347</name>
</gene>
<dbReference type="Pfam" id="PF07732">
    <property type="entry name" value="Cu-oxidase_3"/>
    <property type="match status" value="1"/>
</dbReference>
<dbReference type="Gene3D" id="2.60.40.420">
    <property type="entry name" value="Cupredoxins - blue copper proteins"/>
    <property type="match status" value="3"/>
</dbReference>
<dbReference type="Proteomes" id="UP000186141">
    <property type="component" value="Unassembled WGS sequence"/>
</dbReference>
<evidence type="ECO:0000256" key="1">
    <source>
        <dbReference type="ARBA" id="ARBA00022723"/>
    </source>
</evidence>
<dbReference type="InterPro" id="IPR011706">
    <property type="entry name" value="Cu-oxidase_C"/>
</dbReference>
<dbReference type="GO" id="GO:0051301">
    <property type="term" value="P:cell division"/>
    <property type="evidence" value="ECO:0007669"/>
    <property type="project" value="UniProtKB-KW"/>
</dbReference>
<keyword evidence="7" id="KW-0131">Cell cycle</keyword>
<evidence type="ECO:0000256" key="2">
    <source>
        <dbReference type="ARBA" id="ARBA00023002"/>
    </source>
</evidence>
<keyword evidence="7" id="KW-0167">Capsid protein</keyword>
<dbReference type="InterPro" id="IPR006311">
    <property type="entry name" value="TAT_signal"/>
</dbReference>